<accession>A0AAW1RD58</accession>
<reference evidence="4 5" key="1">
    <citation type="journal article" date="2024" name="Nat. Commun.">
        <title>Phylogenomics reveals the evolutionary origins of lichenization in chlorophyte algae.</title>
        <authorList>
            <person name="Puginier C."/>
            <person name="Libourel C."/>
            <person name="Otte J."/>
            <person name="Skaloud P."/>
            <person name="Haon M."/>
            <person name="Grisel S."/>
            <person name="Petersen M."/>
            <person name="Berrin J.G."/>
            <person name="Delaux P.M."/>
            <person name="Dal Grande F."/>
            <person name="Keller J."/>
        </authorList>
    </citation>
    <scope>NUCLEOTIDE SEQUENCE [LARGE SCALE GENOMIC DNA]</scope>
    <source>
        <strain evidence="4 5">SAG 2145</strain>
    </source>
</reference>
<evidence type="ECO:0000256" key="1">
    <source>
        <dbReference type="ARBA" id="ARBA00022801"/>
    </source>
</evidence>
<dbReference type="InterPro" id="IPR001223">
    <property type="entry name" value="Glyco_hydro18_cat"/>
</dbReference>
<dbReference type="GO" id="GO:0004568">
    <property type="term" value="F:chitinase activity"/>
    <property type="evidence" value="ECO:0007669"/>
    <property type="project" value="TreeGrafter"/>
</dbReference>
<dbReference type="GO" id="GO:0005975">
    <property type="term" value="P:carbohydrate metabolic process"/>
    <property type="evidence" value="ECO:0007669"/>
    <property type="project" value="InterPro"/>
</dbReference>
<gene>
    <name evidence="4" type="ORF">WJX74_005564</name>
</gene>
<dbReference type="Pfam" id="PF00704">
    <property type="entry name" value="Glyco_hydro_18"/>
    <property type="match status" value="1"/>
</dbReference>
<dbReference type="PANTHER" id="PTHR45708">
    <property type="entry name" value="ENDOCHITINASE"/>
    <property type="match status" value="1"/>
</dbReference>
<dbReference type="GO" id="GO:0005576">
    <property type="term" value="C:extracellular region"/>
    <property type="evidence" value="ECO:0007669"/>
    <property type="project" value="TreeGrafter"/>
</dbReference>
<proteinExistence type="predicted"/>
<dbReference type="PROSITE" id="PS51910">
    <property type="entry name" value="GH18_2"/>
    <property type="match status" value="1"/>
</dbReference>
<dbReference type="Gene3D" id="3.20.20.80">
    <property type="entry name" value="Glycosidases"/>
    <property type="match status" value="1"/>
</dbReference>
<dbReference type="InterPro" id="IPR017853">
    <property type="entry name" value="GH"/>
</dbReference>
<sequence>MLWFIYKSKMVGAIKAAYWGQGAAGTILADVCGRYDYVFLSFLPDFGMGQDVTANSAINIAGHNLGQTASDISTCQGQGKKIILSIGGGVGNYEFSSSDDAQRRATFLAVTALDIWNAYLGGSGTNRPFGSFQLDGVDLDVEMATGAEFYADFVDKLKGLYTGKTYYLTAVPQCPFPDNNLGPKAGTALGDAASSFDFVSIQFYNNPSCGGSNTVSGYGAWNTWAQSNNVKLLPTFPASSADAGSGYQDASAVAAELNQLSGDSTYGGWNLFTAEDDNGFSSQLP</sequence>
<dbReference type="Proteomes" id="UP001438707">
    <property type="component" value="Unassembled WGS sequence"/>
</dbReference>
<evidence type="ECO:0000313" key="5">
    <source>
        <dbReference type="Proteomes" id="UP001438707"/>
    </source>
</evidence>
<dbReference type="InterPro" id="IPR050542">
    <property type="entry name" value="Glycosyl_Hydrlase18_Chitinase"/>
</dbReference>
<dbReference type="AlphaFoldDB" id="A0AAW1RD58"/>
<evidence type="ECO:0000259" key="3">
    <source>
        <dbReference type="PROSITE" id="PS51910"/>
    </source>
</evidence>
<dbReference type="EMBL" id="JALJOS010000013">
    <property type="protein sequence ID" value="KAK9831676.1"/>
    <property type="molecule type" value="Genomic_DNA"/>
</dbReference>
<protein>
    <recommendedName>
        <fullName evidence="3">GH18 domain-containing protein</fullName>
    </recommendedName>
</protein>
<dbReference type="SUPFAM" id="SSF51445">
    <property type="entry name" value="(Trans)glycosidases"/>
    <property type="match status" value="1"/>
</dbReference>
<evidence type="ECO:0000256" key="2">
    <source>
        <dbReference type="ARBA" id="ARBA00023295"/>
    </source>
</evidence>
<dbReference type="PANTHER" id="PTHR45708:SF49">
    <property type="entry name" value="ENDOCHITINASE"/>
    <property type="match status" value="1"/>
</dbReference>
<keyword evidence="2" id="KW-0326">Glycosidase</keyword>
<name>A0AAW1RD58_9CHLO</name>
<keyword evidence="1" id="KW-0378">Hydrolase</keyword>
<organism evidence="4 5">
    <name type="scientific">Apatococcus lobatus</name>
    <dbReference type="NCBI Taxonomy" id="904363"/>
    <lineage>
        <taxon>Eukaryota</taxon>
        <taxon>Viridiplantae</taxon>
        <taxon>Chlorophyta</taxon>
        <taxon>core chlorophytes</taxon>
        <taxon>Trebouxiophyceae</taxon>
        <taxon>Chlorellales</taxon>
        <taxon>Chlorellaceae</taxon>
        <taxon>Apatococcus</taxon>
    </lineage>
</organism>
<evidence type="ECO:0000313" key="4">
    <source>
        <dbReference type="EMBL" id="KAK9831676.1"/>
    </source>
</evidence>
<keyword evidence="5" id="KW-1185">Reference proteome</keyword>
<feature type="domain" description="GH18" evidence="3">
    <location>
        <begin position="13"/>
        <end position="285"/>
    </location>
</feature>
<comment type="caution">
    <text evidence="4">The sequence shown here is derived from an EMBL/GenBank/DDBJ whole genome shotgun (WGS) entry which is preliminary data.</text>
</comment>